<evidence type="ECO:0000256" key="22">
    <source>
        <dbReference type="SAM" id="MobiDB-lite"/>
    </source>
</evidence>
<feature type="region of interest" description="Disordered" evidence="22">
    <location>
        <begin position="1"/>
        <end position="58"/>
    </location>
</feature>
<dbReference type="FunFam" id="1.20.1280.50:FF:000011">
    <property type="entry name" value="F-box DNA helicase 1"/>
    <property type="match status" value="1"/>
</dbReference>
<comment type="catalytic activity">
    <reaction evidence="18">
        <text>ATP + H2O = ADP + phosphate + H(+)</text>
        <dbReference type="Rhea" id="RHEA:13065"/>
        <dbReference type="ChEBI" id="CHEBI:15377"/>
        <dbReference type="ChEBI" id="CHEBI:15378"/>
        <dbReference type="ChEBI" id="CHEBI:30616"/>
        <dbReference type="ChEBI" id="CHEBI:43474"/>
        <dbReference type="ChEBI" id="CHEBI:456216"/>
        <dbReference type="EC" id="5.6.2.4"/>
    </reaction>
</comment>
<dbReference type="Proteomes" id="UP000016665">
    <property type="component" value="Chromosome 1A"/>
</dbReference>
<dbReference type="GO" id="GO:0016787">
    <property type="term" value="F:hydrolase activity"/>
    <property type="evidence" value="ECO:0007669"/>
    <property type="project" value="UniProtKB-KW"/>
</dbReference>
<dbReference type="GO" id="GO:0005524">
    <property type="term" value="F:ATP binding"/>
    <property type="evidence" value="ECO:0007669"/>
    <property type="project" value="UniProtKB-KW"/>
</dbReference>
<keyword evidence="15" id="KW-0539">Nucleus</keyword>
<evidence type="ECO:0000256" key="9">
    <source>
        <dbReference type="ARBA" id="ARBA00022801"/>
    </source>
</evidence>
<evidence type="ECO:0000256" key="15">
    <source>
        <dbReference type="ARBA" id="ARBA00023242"/>
    </source>
</evidence>
<keyword evidence="8" id="KW-0833">Ubl conjugation pathway</keyword>
<comment type="pathway">
    <text evidence="3">Protein modification; protein ubiquitination.</text>
</comment>
<dbReference type="PANTHER" id="PTHR11070">
    <property type="entry name" value="UVRD / RECB / PCRA DNA HELICASE FAMILY MEMBER"/>
    <property type="match status" value="1"/>
</dbReference>
<dbReference type="CDD" id="cd22095">
    <property type="entry name" value="F-box_FBXO18"/>
    <property type="match status" value="1"/>
</dbReference>
<comment type="catalytic activity">
    <reaction evidence="16">
        <text>Couples ATP hydrolysis with the unwinding of duplex DNA by translocating in the 3'-5' direction.</text>
        <dbReference type="EC" id="5.6.2.4"/>
    </reaction>
</comment>
<dbReference type="Pfam" id="PF12937">
    <property type="entry name" value="F-box-like"/>
    <property type="match status" value="1"/>
</dbReference>
<evidence type="ECO:0000256" key="6">
    <source>
        <dbReference type="ARBA" id="ARBA00022741"/>
    </source>
</evidence>
<evidence type="ECO:0000256" key="10">
    <source>
        <dbReference type="ARBA" id="ARBA00022806"/>
    </source>
</evidence>
<sequence length="957" mass="106903">MRGSKRRHLTAPECQALAQSSEGLSPLRQPLSLGRGRGGGKRSLHPTHSTQRHPRAPSQQRNILDFFGIPNPQVQPAGMQSCGIKEEPLDPFSLGSPHSSSNSSLFLHSQDFVPAPRKRTLPAPSSGIPNPEQHLGEETEEKIPKVSGIKQEWEELEVEPLPDSHFGLLGTRNWEIPQGSMDDLPAEILRNIFAFLPVLDLYQNLSLVCHYWREIIRDPQFIPWKKLYHHYLRGEEGALQRVEQILQEFSITREQQGCVLGLVRLVASTGAKVDPGGVLQILGTHPLFPKAQLCVLNKFPDLHSKPGAEKLWAVVAVMVLFSGSVGDIRRLLGCFGSPQCRLGVQEVTEVLHCMATLLCAMRDRGIPICSRIHYNIFYCLSLMENASGIVQPLGEGRVNLGSSGGADVKLTHEQQRILNHKIEPGQTVKIMAFAGTGKTSTLVKYAEKFQELKFLYLTFNKSAAEKGKKVFPRNVTCKTFHSLAFGSIGRHYRDKGKLNFSKLSVYSISFLLQNRKGQSLFIRGKMVSQTLENFFSSSDEEICEEHTPLWFRNSNGQMELMSREEKRISVEEAKEIWHNMKQLDGDAEKRYKMTCDGTKSWKILGFCYFFHEKIIQNIAGNPIIPYRAYLFVDSQNFPADSGIFSVQSFRFGPEIAYVGSAILDVCKGIRGKTLLGGSQHGHVGGARLGSVALLSRSNLNVFEDAVELSGRDPPAKIHIIGVRPKIWVIFFQDGMPGKLSQCSPGMRRLENYPDLNLGEWMQNEMKPNQKKIPIIAAKTDPFSWFFLDFLMGTVHQAKGLEFDTVCVADDFVQIPSPVTGALLRRMNQRKGQVTIVIFAEDEWNLLYVAVTRAKRCLLLSRSLENLLTLAGERFLRVELLSEAGKDKDRAAVTCCVSGCTNSQEFSSGLVVKKLPLTHSDGSQDPGGFLCQACTQQFFGCLTPLICVPEIKEKHIQL</sequence>
<feature type="compositionally biased region" description="Basic residues" evidence="22">
    <location>
        <begin position="38"/>
        <end position="55"/>
    </location>
</feature>
<evidence type="ECO:0000256" key="11">
    <source>
        <dbReference type="ARBA" id="ARBA00022840"/>
    </source>
</evidence>
<evidence type="ECO:0000256" key="12">
    <source>
        <dbReference type="ARBA" id="ARBA00023125"/>
    </source>
</evidence>
<evidence type="ECO:0000256" key="5">
    <source>
        <dbReference type="ARBA" id="ARBA00022454"/>
    </source>
</evidence>
<organism evidence="24 25">
    <name type="scientific">Ficedula albicollis</name>
    <name type="common">Collared flycatcher</name>
    <name type="synonym">Muscicapa albicollis</name>
    <dbReference type="NCBI Taxonomy" id="59894"/>
    <lineage>
        <taxon>Eukaryota</taxon>
        <taxon>Metazoa</taxon>
        <taxon>Chordata</taxon>
        <taxon>Craniata</taxon>
        <taxon>Vertebrata</taxon>
        <taxon>Euteleostomi</taxon>
        <taxon>Archelosauria</taxon>
        <taxon>Archosauria</taxon>
        <taxon>Dinosauria</taxon>
        <taxon>Saurischia</taxon>
        <taxon>Theropoda</taxon>
        <taxon>Coelurosauria</taxon>
        <taxon>Aves</taxon>
        <taxon>Neognathae</taxon>
        <taxon>Neoaves</taxon>
        <taxon>Telluraves</taxon>
        <taxon>Australaves</taxon>
        <taxon>Passeriformes</taxon>
        <taxon>Muscicapidae</taxon>
        <taxon>Ficedula</taxon>
    </lineage>
</organism>
<dbReference type="Pfam" id="PF00580">
    <property type="entry name" value="UvrD-helicase"/>
    <property type="match status" value="1"/>
</dbReference>
<dbReference type="InterPro" id="IPR036047">
    <property type="entry name" value="F-box-like_dom_sf"/>
</dbReference>
<evidence type="ECO:0000256" key="18">
    <source>
        <dbReference type="ARBA" id="ARBA00048988"/>
    </source>
</evidence>
<evidence type="ECO:0000256" key="14">
    <source>
        <dbReference type="ARBA" id="ARBA00023235"/>
    </source>
</evidence>
<keyword evidence="12" id="KW-0238">DNA-binding</keyword>
<evidence type="ECO:0000256" key="21">
    <source>
        <dbReference type="ARBA" id="ARBA00079567"/>
    </source>
</evidence>
<keyword evidence="5" id="KW-0158">Chromosome</keyword>
<keyword evidence="7" id="KW-0227">DNA damage</keyword>
<dbReference type="PROSITE" id="PS50181">
    <property type="entry name" value="FBOX"/>
    <property type="match status" value="1"/>
</dbReference>
<dbReference type="Pfam" id="PF13361">
    <property type="entry name" value="UvrD_C"/>
    <property type="match status" value="1"/>
</dbReference>
<dbReference type="GO" id="GO:0003677">
    <property type="term" value="F:DNA binding"/>
    <property type="evidence" value="ECO:0007669"/>
    <property type="project" value="UniProtKB-KW"/>
</dbReference>
<keyword evidence="13" id="KW-0234">DNA repair</keyword>
<dbReference type="Gene3D" id="3.40.50.300">
    <property type="entry name" value="P-loop containing nucleotide triphosphate hydrolases"/>
    <property type="match status" value="2"/>
</dbReference>
<evidence type="ECO:0000256" key="1">
    <source>
        <dbReference type="ARBA" id="ARBA00004123"/>
    </source>
</evidence>
<keyword evidence="11" id="KW-0067">ATP-binding</keyword>
<evidence type="ECO:0000256" key="16">
    <source>
        <dbReference type="ARBA" id="ARBA00034617"/>
    </source>
</evidence>
<feature type="domain" description="F-box" evidence="23">
    <location>
        <begin position="178"/>
        <end position="227"/>
    </location>
</feature>
<dbReference type="InterPro" id="IPR000212">
    <property type="entry name" value="DNA_helicase_UvrD/REP"/>
</dbReference>
<dbReference type="GO" id="GO:0000724">
    <property type="term" value="P:double-strand break repair via homologous recombination"/>
    <property type="evidence" value="ECO:0007669"/>
    <property type="project" value="TreeGrafter"/>
</dbReference>
<feature type="region of interest" description="Disordered" evidence="22">
    <location>
        <begin position="119"/>
        <end position="144"/>
    </location>
</feature>
<gene>
    <name evidence="24" type="primary">FBH1</name>
</gene>
<name>A0A803V108_FICAL</name>
<dbReference type="Ensembl" id="ENSFALT00000032197.1">
    <property type="protein sequence ID" value="ENSFALP00000016414.1"/>
    <property type="gene ID" value="ENSFALG00000025659.1"/>
</dbReference>
<comment type="similarity">
    <text evidence="4">Belongs to the helicase family. UvrD subfamily.</text>
</comment>
<feature type="compositionally biased region" description="Basic and acidic residues" evidence="22">
    <location>
        <begin position="134"/>
        <end position="144"/>
    </location>
</feature>
<keyword evidence="6" id="KW-0547">Nucleotide-binding</keyword>
<keyword evidence="10" id="KW-0347">Helicase</keyword>
<evidence type="ECO:0000256" key="8">
    <source>
        <dbReference type="ARBA" id="ARBA00022786"/>
    </source>
</evidence>
<dbReference type="InterPro" id="IPR014016">
    <property type="entry name" value="UvrD-like_ATP-bd"/>
</dbReference>
<evidence type="ECO:0000313" key="24">
    <source>
        <dbReference type="Ensembl" id="ENSFALP00000016414.1"/>
    </source>
</evidence>
<evidence type="ECO:0000256" key="7">
    <source>
        <dbReference type="ARBA" id="ARBA00022763"/>
    </source>
</evidence>
<dbReference type="SUPFAM" id="SSF81383">
    <property type="entry name" value="F-box domain"/>
    <property type="match status" value="1"/>
</dbReference>
<dbReference type="GeneTree" id="ENSGT00390000011669"/>
<keyword evidence="25" id="KW-1185">Reference proteome</keyword>
<evidence type="ECO:0000256" key="2">
    <source>
        <dbReference type="ARBA" id="ARBA00004286"/>
    </source>
</evidence>
<dbReference type="SMART" id="SM00256">
    <property type="entry name" value="FBOX"/>
    <property type="match status" value="1"/>
</dbReference>
<reference evidence="24" key="3">
    <citation type="submission" date="2025-09" db="UniProtKB">
        <authorList>
            <consortium name="Ensembl"/>
        </authorList>
    </citation>
    <scope>IDENTIFICATION</scope>
</reference>
<dbReference type="PANTHER" id="PTHR11070:SF30">
    <property type="entry name" value="F-BOX DNA HELICASE 1"/>
    <property type="match status" value="1"/>
</dbReference>
<evidence type="ECO:0000256" key="19">
    <source>
        <dbReference type="ARBA" id="ARBA00071173"/>
    </source>
</evidence>
<dbReference type="InterPro" id="IPR014017">
    <property type="entry name" value="DNA_helicase_UvrD-like_C"/>
</dbReference>
<accession>A0A803V108</accession>
<reference evidence="24 25" key="1">
    <citation type="journal article" date="2012" name="Nature">
        <title>The genomic landscape of species divergence in Ficedula flycatchers.</title>
        <authorList>
            <person name="Ellegren H."/>
            <person name="Smeds L."/>
            <person name="Burri R."/>
            <person name="Olason P.I."/>
            <person name="Backstrom N."/>
            <person name="Kawakami T."/>
            <person name="Kunstner A."/>
            <person name="Makinen H."/>
            <person name="Nadachowska-Brzyska K."/>
            <person name="Qvarnstrom A."/>
            <person name="Uebbing S."/>
            <person name="Wolf J.B."/>
        </authorList>
    </citation>
    <scope>NUCLEOTIDE SEQUENCE [LARGE SCALE GENOMIC DNA]</scope>
</reference>
<dbReference type="GO" id="GO:0005634">
    <property type="term" value="C:nucleus"/>
    <property type="evidence" value="ECO:0007669"/>
    <property type="project" value="UniProtKB-SubCell"/>
</dbReference>
<evidence type="ECO:0000256" key="17">
    <source>
        <dbReference type="ARBA" id="ARBA00034808"/>
    </source>
</evidence>
<dbReference type="Gene3D" id="1.20.1280.50">
    <property type="match status" value="1"/>
</dbReference>
<dbReference type="EC" id="5.6.2.4" evidence="17"/>
<feature type="region of interest" description="Disordered" evidence="22">
    <location>
        <begin position="83"/>
        <end position="105"/>
    </location>
</feature>
<keyword evidence="14" id="KW-0413">Isomerase</keyword>
<dbReference type="SUPFAM" id="SSF52540">
    <property type="entry name" value="P-loop containing nucleoside triphosphate hydrolases"/>
    <property type="match status" value="1"/>
</dbReference>
<evidence type="ECO:0000259" key="23">
    <source>
        <dbReference type="PROSITE" id="PS50181"/>
    </source>
</evidence>
<protein>
    <recommendedName>
        <fullName evidence="19">F-box DNA helicase 1</fullName>
        <ecNumber evidence="17">5.6.2.4</ecNumber>
    </recommendedName>
    <alternativeName>
        <fullName evidence="21">DNA 3'-5' helicase 1</fullName>
    </alternativeName>
    <alternativeName>
        <fullName evidence="20">F-box only protein 18</fullName>
    </alternativeName>
</protein>
<dbReference type="GO" id="GO:0043138">
    <property type="term" value="F:3'-5' DNA helicase activity"/>
    <property type="evidence" value="ECO:0007669"/>
    <property type="project" value="UniProtKB-EC"/>
</dbReference>
<dbReference type="InterPro" id="IPR001810">
    <property type="entry name" value="F-box_dom"/>
</dbReference>
<evidence type="ECO:0000313" key="25">
    <source>
        <dbReference type="Proteomes" id="UP000016665"/>
    </source>
</evidence>
<reference evidence="24" key="2">
    <citation type="submission" date="2025-08" db="UniProtKB">
        <authorList>
            <consortium name="Ensembl"/>
        </authorList>
    </citation>
    <scope>IDENTIFICATION</scope>
</reference>
<keyword evidence="9" id="KW-0378">Hydrolase</keyword>
<evidence type="ECO:0000256" key="4">
    <source>
        <dbReference type="ARBA" id="ARBA00009922"/>
    </source>
</evidence>
<dbReference type="InterPro" id="IPR027417">
    <property type="entry name" value="P-loop_NTPase"/>
</dbReference>
<feature type="compositionally biased region" description="Low complexity" evidence="22">
    <location>
        <begin position="91"/>
        <end position="105"/>
    </location>
</feature>
<evidence type="ECO:0000256" key="13">
    <source>
        <dbReference type="ARBA" id="ARBA00023204"/>
    </source>
</evidence>
<dbReference type="GO" id="GO:0005694">
    <property type="term" value="C:chromosome"/>
    <property type="evidence" value="ECO:0007669"/>
    <property type="project" value="UniProtKB-SubCell"/>
</dbReference>
<evidence type="ECO:0000256" key="3">
    <source>
        <dbReference type="ARBA" id="ARBA00004906"/>
    </source>
</evidence>
<dbReference type="GO" id="GO:0031297">
    <property type="term" value="P:replication fork processing"/>
    <property type="evidence" value="ECO:0007669"/>
    <property type="project" value="TreeGrafter"/>
</dbReference>
<dbReference type="AlphaFoldDB" id="A0A803V108"/>
<proteinExistence type="inferred from homology"/>
<evidence type="ECO:0000256" key="20">
    <source>
        <dbReference type="ARBA" id="ARBA00075040"/>
    </source>
</evidence>
<comment type="subcellular location">
    <subcellularLocation>
        <location evidence="2">Chromosome</location>
    </subcellularLocation>
    <subcellularLocation>
        <location evidence="1">Nucleus</location>
    </subcellularLocation>
</comment>